<protein>
    <submittedName>
        <fullName evidence="6">Acetate--CoA ligase family protein</fullName>
    </submittedName>
</protein>
<name>A0ABU3NQZ7_9CHLR</name>
<dbReference type="InterPro" id="IPR013815">
    <property type="entry name" value="ATP_grasp_subdomain_1"/>
</dbReference>
<dbReference type="Gene3D" id="3.40.50.261">
    <property type="entry name" value="Succinyl-CoA synthetase domains"/>
    <property type="match status" value="2"/>
</dbReference>
<evidence type="ECO:0000313" key="7">
    <source>
        <dbReference type="Proteomes" id="UP001254165"/>
    </source>
</evidence>
<dbReference type="PROSITE" id="PS50975">
    <property type="entry name" value="ATP_GRASP"/>
    <property type="match status" value="1"/>
</dbReference>
<proteinExistence type="predicted"/>
<keyword evidence="2 4" id="KW-0547">Nucleotide-binding</keyword>
<organism evidence="6 7">
    <name type="scientific">Thermanaerothrix solaris</name>
    <dbReference type="NCBI Taxonomy" id="3058434"/>
    <lineage>
        <taxon>Bacteria</taxon>
        <taxon>Bacillati</taxon>
        <taxon>Chloroflexota</taxon>
        <taxon>Anaerolineae</taxon>
        <taxon>Anaerolineales</taxon>
        <taxon>Anaerolineaceae</taxon>
        <taxon>Thermanaerothrix</taxon>
    </lineage>
</organism>
<gene>
    <name evidence="6" type="ORF">QYE77_13190</name>
</gene>
<dbReference type="PANTHER" id="PTHR43334">
    <property type="entry name" value="ACETATE--COA LIGASE [ADP-FORMING]"/>
    <property type="match status" value="1"/>
</dbReference>
<dbReference type="GO" id="GO:0016874">
    <property type="term" value="F:ligase activity"/>
    <property type="evidence" value="ECO:0007669"/>
    <property type="project" value="UniProtKB-KW"/>
</dbReference>
<dbReference type="InterPro" id="IPR003781">
    <property type="entry name" value="CoA-bd"/>
</dbReference>
<dbReference type="InterPro" id="IPR011761">
    <property type="entry name" value="ATP-grasp"/>
</dbReference>
<accession>A0ABU3NQZ7</accession>
<dbReference type="EMBL" id="JAUHMF010000002">
    <property type="protein sequence ID" value="MDT8899214.1"/>
    <property type="molecule type" value="Genomic_DNA"/>
</dbReference>
<keyword evidence="3 4" id="KW-0067">ATP-binding</keyword>
<dbReference type="Pfam" id="PF19045">
    <property type="entry name" value="Ligase_CoA_2"/>
    <property type="match status" value="1"/>
</dbReference>
<dbReference type="PANTHER" id="PTHR43334:SF1">
    <property type="entry name" value="3-HYDROXYPROPIONATE--COA LIGASE [ADP-FORMING]"/>
    <property type="match status" value="1"/>
</dbReference>
<reference evidence="6 7" key="1">
    <citation type="submission" date="2023-07" db="EMBL/GenBank/DDBJ databases">
        <title>Novel species of Thermanaerothrix with wide hydrolytic capabilities.</title>
        <authorList>
            <person name="Zayulina K.S."/>
            <person name="Podosokorskaya O.A."/>
            <person name="Elcheninov A.G."/>
        </authorList>
    </citation>
    <scope>NUCLEOTIDE SEQUENCE [LARGE SCALE GENOMIC DNA]</scope>
    <source>
        <strain evidence="6 7">4228-RoL</strain>
    </source>
</reference>
<dbReference type="InterPro" id="IPR036291">
    <property type="entry name" value="NAD(P)-bd_dom_sf"/>
</dbReference>
<keyword evidence="1 6" id="KW-0436">Ligase</keyword>
<dbReference type="InterPro" id="IPR032875">
    <property type="entry name" value="Succ_CoA_lig_flav_dom"/>
</dbReference>
<evidence type="ECO:0000313" key="6">
    <source>
        <dbReference type="EMBL" id="MDT8899214.1"/>
    </source>
</evidence>
<dbReference type="Pfam" id="PF13380">
    <property type="entry name" value="CoA_binding_2"/>
    <property type="match status" value="1"/>
</dbReference>
<evidence type="ECO:0000259" key="5">
    <source>
        <dbReference type="PROSITE" id="PS50975"/>
    </source>
</evidence>
<dbReference type="InterPro" id="IPR016102">
    <property type="entry name" value="Succinyl-CoA_synth-like"/>
</dbReference>
<dbReference type="SUPFAM" id="SSF51735">
    <property type="entry name" value="NAD(P)-binding Rossmann-fold domains"/>
    <property type="match status" value="1"/>
</dbReference>
<dbReference type="Gene3D" id="3.30.470.20">
    <property type="entry name" value="ATP-grasp fold, B domain"/>
    <property type="match status" value="1"/>
</dbReference>
<dbReference type="SMART" id="SM00881">
    <property type="entry name" value="CoA_binding"/>
    <property type="match status" value="1"/>
</dbReference>
<dbReference type="Pfam" id="PF13607">
    <property type="entry name" value="Succ_CoA_lig"/>
    <property type="match status" value="1"/>
</dbReference>
<evidence type="ECO:0000256" key="1">
    <source>
        <dbReference type="ARBA" id="ARBA00022598"/>
    </source>
</evidence>
<comment type="caution">
    <text evidence="6">The sequence shown here is derived from an EMBL/GenBank/DDBJ whole genome shotgun (WGS) entry which is preliminary data.</text>
</comment>
<dbReference type="SUPFAM" id="SSF56059">
    <property type="entry name" value="Glutathione synthetase ATP-binding domain-like"/>
    <property type="match status" value="1"/>
</dbReference>
<sequence>MTSSLRPFFAPKGVALIGASDNPSKLSHGILKNMVSYGYQGAVYPVNPKSTRILGLTCYPDIRQVPDPVDLAVIIIPAPLVPDALEACGERGIRAAIIISGGFKEVGPEGADLEKHCLEIARKHYMRLIGPNCVGTLDLYTGLNTTFIQGVPARGGISFVSQSGAVGGGVIDYLRDKGVGFSAFASLGNEADVTETDLIEYFAVDPNTRVITAYVESIRDGQRFLHVAREVTRYKPIVMLKAGRTEAGARAVSSHTGSLAGANEAYHAAFVQSGVIEAQTVAELFEIAVALDTQPLPQGRRIALITNAGGPAALASDSLAAHGLTLATLSATTRQTLREHLNPAAQVDNPVDMLGGAEPQDYAFALTHTLQDPNVDAVFTILVPQALVNPAEVAQRIVQTAQAQADKPVLACFMGEYSVGQAREVLHHGRIPMYTFPESAGYVLEAMANYAQWRQKSLLTPQRPQDCQPQEVKRLLKAQGERLVWGEFETRPILDAYGIPLIPGDLARSSQEAVQIAERLGYPVVLKIVSPHILHKSDVGGIRLNLNNAEDVRAAFSEMMAHIRARLPQAELVGALVEPMAPQGYEVIIGMRRDPNFGPLMMFGLGGIYVELFRDVSFRIAPLTRGDALQMINETHAGRLLAGFRGQPEADLDALVDILLRFSHLAVDFPALQEAEINPLLVRPKGQGALVLDCRIVLDENKNYNNP</sequence>
<dbReference type="Proteomes" id="UP001254165">
    <property type="component" value="Unassembled WGS sequence"/>
</dbReference>
<dbReference type="SUPFAM" id="SSF52210">
    <property type="entry name" value="Succinyl-CoA synthetase domains"/>
    <property type="match status" value="2"/>
</dbReference>
<evidence type="ECO:0000256" key="2">
    <source>
        <dbReference type="ARBA" id="ARBA00022741"/>
    </source>
</evidence>
<keyword evidence="7" id="KW-1185">Reference proteome</keyword>
<evidence type="ECO:0000256" key="4">
    <source>
        <dbReference type="PROSITE-ProRule" id="PRU00409"/>
    </source>
</evidence>
<dbReference type="InterPro" id="IPR051538">
    <property type="entry name" value="Acyl-CoA_Synth/Transferase"/>
</dbReference>
<dbReference type="RefSeq" id="WP_315625900.1">
    <property type="nucleotide sequence ID" value="NZ_JAUHMF010000002.1"/>
</dbReference>
<dbReference type="InterPro" id="IPR043938">
    <property type="entry name" value="Ligase_CoA_dom"/>
</dbReference>
<dbReference type="Pfam" id="PF13549">
    <property type="entry name" value="ATP-grasp_5"/>
    <property type="match status" value="1"/>
</dbReference>
<feature type="domain" description="ATP-grasp" evidence="5">
    <location>
        <begin position="491"/>
        <end position="527"/>
    </location>
</feature>
<evidence type="ECO:0000256" key="3">
    <source>
        <dbReference type="ARBA" id="ARBA00022840"/>
    </source>
</evidence>
<dbReference type="Gene3D" id="3.30.1490.20">
    <property type="entry name" value="ATP-grasp fold, A domain"/>
    <property type="match status" value="1"/>
</dbReference>
<dbReference type="Gene3D" id="3.40.50.720">
    <property type="entry name" value="NAD(P)-binding Rossmann-like Domain"/>
    <property type="match status" value="1"/>
</dbReference>